<dbReference type="Pfam" id="PF18335">
    <property type="entry name" value="SH3_13"/>
    <property type="match status" value="1"/>
</dbReference>
<evidence type="ECO:0000259" key="4">
    <source>
        <dbReference type="SMART" id="SM00278"/>
    </source>
</evidence>
<feature type="domain" description="Helix-hairpin-helix DNA-binding motif class 1" evidence="4">
    <location>
        <begin position="81"/>
        <end position="102"/>
    </location>
</feature>
<dbReference type="InterPro" id="IPR027785">
    <property type="entry name" value="UvrD-like_helicase_C"/>
</dbReference>
<dbReference type="Gene3D" id="3.40.50.300">
    <property type="entry name" value="P-loop containing nucleotide triphosphate hydrolases"/>
    <property type="match status" value="2"/>
</dbReference>
<feature type="domain" description="AAA+ ATPase" evidence="5">
    <location>
        <begin position="332"/>
        <end position="451"/>
    </location>
</feature>
<reference evidence="6 7" key="1">
    <citation type="submission" date="2019-07" db="EMBL/GenBank/DDBJ databases">
        <title>Genomic Encyclopedia of Type Strains, Phase I: the one thousand microbial genomes (KMG-I) project.</title>
        <authorList>
            <person name="Kyrpides N."/>
        </authorList>
    </citation>
    <scope>NUCLEOTIDE SEQUENCE [LARGE SCALE GENOMIC DNA]</scope>
    <source>
        <strain evidence="6 7">DSM 13558</strain>
    </source>
</reference>
<dbReference type="GO" id="GO:0017116">
    <property type="term" value="F:single-stranded DNA helicase activity"/>
    <property type="evidence" value="ECO:0007669"/>
    <property type="project" value="TreeGrafter"/>
</dbReference>
<dbReference type="Pfam" id="PF14490">
    <property type="entry name" value="HHH_RecD2"/>
    <property type="match status" value="1"/>
</dbReference>
<dbReference type="Gene3D" id="1.10.10.2220">
    <property type="match status" value="1"/>
</dbReference>
<evidence type="ECO:0000256" key="3">
    <source>
        <dbReference type="HAMAP-Rule" id="MF_01488"/>
    </source>
</evidence>
<dbReference type="Proteomes" id="UP000315343">
    <property type="component" value="Unassembled WGS sequence"/>
</dbReference>
<dbReference type="CDD" id="cd18809">
    <property type="entry name" value="SF1_C_RecD"/>
    <property type="match status" value="1"/>
</dbReference>
<dbReference type="HAMAP" id="MF_01488">
    <property type="entry name" value="RecD2"/>
    <property type="match status" value="1"/>
</dbReference>
<accession>A0A562JKW8</accession>
<dbReference type="AlphaFoldDB" id="A0A562JKW8"/>
<comment type="caution">
    <text evidence="6">The sequence shown here is derived from an EMBL/GenBank/DDBJ whole genome shotgun (WGS) entry which is preliminary data.</text>
</comment>
<dbReference type="Pfam" id="PF13538">
    <property type="entry name" value="UvrD_C_2"/>
    <property type="match status" value="1"/>
</dbReference>
<dbReference type="CDD" id="cd17933">
    <property type="entry name" value="DEXSc_RecD-like"/>
    <property type="match status" value="1"/>
</dbReference>
<dbReference type="InterPro" id="IPR010994">
    <property type="entry name" value="RuvA_2-like"/>
</dbReference>
<gene>
    <name evidence="3" type="primary">recD2</name>
    <name evidence="6" type="ORF">LY60_00488</name>
</gene>
<feature type="domain" description="Helix-hairpin-helix DNA-binding motif class 1" evidence="4">
    <location>
        <begin position="180"/>
        <end position="199"/>
    </location>
</feature>
<comment type="similarity">
    <text evidence="3">Belongs to the RecD family. RecD2 subfamily.</text>
</comment>
<dbReference type="InterPro" id="IPR027417">
    <property type="entry name" value="P-loop_NTPase"/>
</dbReference>
<keyword evidence="3" id="KW-0413">Isomerase</keyword>
<keyword evidence="7" id="KW-1185">Reference proteome</keyword>
<comment type="function">
    <text evidence="3">DNA-dependent ATPase and ATP-dependent 5'-3' DNA helicase. Has no activity on blunt DNA or DNA with 3'-overhangs, requires at least 10 bases of 5'-ssDNA for helicase activity.</text>
</comment>
<dbReference type="PANTHER" id="PTHR43788:SF6">
    <property type="entry name" value="DNA HELICASE B"/>
    <property type="match status" value="1"/>
</dbReference>
<dbReference type="Gene3D" id="1.10.150.20">
    <property type="entry name" value="5' to 3' exonuclease, C-terminal subdomain"/>
    <property type="match status" value="1"/>
</dbReference>
<dbReference type="InterPro" id="IPR003593">
    <property type="entry name" value="AAA+_ATPase"/>
</dbReference>
<dbReference type="GO" id="GO:0003677">
    <property type="term" value="F:DNA binding"/>
    <property type="evidence" value="ECO:0007669"/>
    <property type="project" value="UniProtKB-UniRule"/>
</dbReference>
<evidence type="ECO:0000256" key="2">
    <source>
        <dbReference type="ARBA" id="ARBA00022840"/>
    </source>
</evidence>
<feature type="binding site" evidence="3">
    <location>
        <begin position="343"/>
        <end position="347"/>
    </location>
    <ligand>
        <name>ATP</name>
        <dbReference type="ChEBI" id="CHEBI:30616"/>
    </ligand>
</feature>
<organism evidence="6 7">
    <name type="scientific">Sedimentibacter saalensis</name>
    <dbReference type="NCBI Taxonomy" id="130788"/>
    <lineage>
        <taxon>Bacteria</taxon>
        <taxon>Bacillati</taxon>
        <taxon>Bacillota</taxon>
        <taxon>Tissierellia</taxon>
        <taxon>Sedimentibacter</taxon>
    </lineage>
</organism>
<dbReference type="InterPro" id="IPR029493">
    <property type="entry name" value="RecD2-like_HHH"/>
</dbReference>
<evidence type="ECO:0000259" key="5">
    <source>
        <dbReference type="SMART" id="SM00382"/>
    </source>
</evidence>
<dbReference type="Gene3D" id="2.30.30.940">
    <property type="match status" value="1"/>
</dbReference>
<dbReference type="Pfam" id="PF14520">
    <property type="entry name" value="HHH_5"/>
    <property type="match status" value="1"/>
</dbReference>
<dbReference type="InterPro" id="IPR050534">
    <property type="entry name" value="Coronavir_polyprotein_1ab"/>
</dbReference>
<dbReference type="PANTHER" id="PTHR43788">
    <property type="entry name" value="DNA2/NAM7 HELICASE FAMILY MEMBER"/>
    <property type="match status" value="1"/>
</dbReference>
<feature type="domain" description="Helix-hairpin-helix DNA-binding motif class 1" evidence="4">
    <location>
        <begin position="116"/>
        <end position="135"/>
    </location>
</feature>
<comment type="catalytic activity">
    <reaction evidence="3">
        <text>ATP + H2O = ADP + phosphate + H(+)</text>
        <dbReference type="Rhea" id="RHEA:13065"/>
        <dbReference type="ChEBI" id="CHEBI:15377"/>
        <dbReference type="ChEBI" id="CHEBI:15378"/>
        <dbReference type="ChEBI" id="CHEBI:30616"/>
        <dbReference type="ChEBI" id="CHEBI:43474"/>
        <dbReference type="ChEBI" id="CHEBI:456216"/>
        <dbReference type="EC" id="5.6.2.3"/>
    </reaction>
</comment>
<dbReference type="InterPro" id="IPR055446">
    <property type="entry name" value="RecD2_N_OB"/>
</dbReference>
<dbReference type="InterPro" id="IPR041451">
    <property type="entry name" value="RecD2_SH13"/>
</dbReference>
<keyword evidence="3" id="KW-0378">Hydrolase</keyword>
<evidence type="ECO:0000313" key="7">
    <source>
        <dbReference type="Proteomes" id="UP000315343"/>
    </source>
</evidence>
<dbReference type="EMBL" id="VLKH01000001">
    <property type="protein sequence ID" value="TWH83871.1"/>
    <property type="molecule type" value="Genomic_DNA"/>
</dbReference>
<sequence>METLKGTIIETIFRNSENGYTVALMEADNDIITVTGVFTADVTSETIEVYGKKVKHPKYGEQFQVDMYNTVLPSSLVQIENYLSSGLIKGIGKYTAKKIVEVFKEDTFSIIQKNPERLTEVEGIGEKKADMIAKSFAEQSDIKEIMIFLQSHDISTSYSVKIYKEYGKNTINKIAENPYRLTEDIYGIGFKLADKIAASLGVEKTSPYRISSGVKYVLKDFASRGNTYVPYEILLNSTLALLETNGEGIEDEIRNMAFNGGIHIEKIYDEQVVYYVPYHTAEVNVCRDLINLARTDFGMSEEDILPFLDAAQEESSIVLTDMQKEAVLQSILNGVTVITGGPGTGKTTIILSILRIFEKMGKKVFLCAPTGRAAKRITESSGREARTIHRMLEYAYGEDDSNLSFNKNEESPLECDAVIVDEVSMVDILLMNNLLRAIKRGTRLILVGDVDQLPSVGAGNVLSDIINSSTIKTIRLDTIFRQSAGSMIVQNAHLINKGAMPLYNKKDCDFFFMREGRSDDLTDLVVDLYENRLPLKYGFNPLKDIQVLSPMKKGDAGVIELNKKLQAAVNPPSKIKKEKLYGKYTFRVGDKVMQIKNNYQAEWKITHKDGTTITGEGIYNGDIGYVIFIDETEQQLFVQFEEEKEVAYPFSQLDELILAYATTVHKSQGSEFPVVIMPIVWGPPMLLTRNLFYTAITRAKKLVVLVGIEKYMRDMVNNNKIDKRYSALDYRLRSAVETYAMLSEGFME</sequence>
<dbReference type="NCBIfam" id="TIGR01448">
    <property type="entry name" value="recD_rel"/>
    <property type="match status" value="1"/>
</dbReference>
<dbReference type="GO" id="GO:0006281">
    <property type="term" value="P:DNA repair"/>
    <property type="evidence" value="ECO:0007669"/>
    <property type="project" value="InterPro"/>
</dbReference>
<dbReference type="SUPFAM" id="SSF47781">
    <property type="entry name" value="RuvA domain 2-like"/>
    <property type="match status" value="1"/>
</dbReference>
<dbReference type="GO" id="GO:0016887">
    <property type="term" value="F:ATP hydrolysis activity"/>
    <property type="evidence" value="ECO:0007669"/>
    <property type="project" value="RHEA"/>
</dbReference>
<dbReference type="OrthoDB" id="9803432at2"/>
<dbReference type="GO" id="GO:0005524">
    <property type="term" value="F:ATP binding"/>
    <property type="evidence" value="ECO:0007669"/>
    <property type="project" value="UniProtKB-UniRule"/>
</dbReference>
<proteinExistence type="inferred from homology"/>
<keyword evidence="1 3" id="KW-0547">Nucleotide-binding</keyword>
<dbReference type="SUPFAM" id="SSF52540">
    <property type="entry name" value="P-loop containing nucleoside triphosphate hydrolases"/>
    <property type="match status" value="1"/>
</dbReference>
<dbReference type="SMART" id="SM00278">
    <property type="entry name" value="HhH1"/>
    <property type="match status" value="3"/>
</dbReference>
<evidence type="ECO:0000256" key="1">
    <source>
        <dbReference type="ARBA" id="ARBA00022741"/>
    </source>
</evidence>
<dbReference type="InterPro" id="IPR003583">
    <property type="entry name" value="Hlx-hairpin-Hlx_DNA-bd_motif"/>
</dbReference>
<protein>
    <recommendedName>
        <fullName evidence="3">ATP-dependent RecD2 DNA helicase</fullName>
        <ecNumber evidence="3">5.6.2.3</ecNumber>
    </recommendedName>
    <alternativeName>
        <fullName evidence="3">DNA 5'-3' helicase subunit RecD2</fullName>
    </alternativeName>
</protein>
<dbReference type="GO" id="GO:0043139">
    <property type="term" value="F:5'-3' DNA helicase activity"/>
    <property type="evidence" value="ECO:0007669"/>
    <property type="project" value="UniProtKB-UniRule"/>
</dbReference>
<keyword evidence="3 6" id="KW-0347">Helicase</keyword>
<dbReference type="SMART" id="SM00382">
    <property type="entry name" value="AAA"/>
    <property type="match status" value="1"/>
</dbReference>
<evidence type="ECO:0000313" key="6">
    <source>
        <dbReference type="EMBL" id="TWH83871.1"/>
    </source>
</evidence>
<dbReference type="RefSeq" id="WP_145079436.1">
    <property type="nucleotide sequence ID" value="NZ_JAYFNS010000026.1"/>
</dbReference>
<keyword evidence="2 3" id="KW-0067">ATP-binding</keyword>
<dbReference type="GO" id="GO:0009338">
    <property type="term" value="C:exodeoxyribonuclease V complex"/>
    <property type="evidence" value="ECO:0007669"/>
    <property type="project" value="TreeGrafter"/>
</dbReference>
<dbReference type="EC" id="5.6.2.3" evidence="3"/>
<dbReference type="GO" id="GO:0006310">
    <property type="term" value="P:DNA recombination"/>
    <property type="evidence" value="ECO:0007669"/>
    <property type="project" value="InterPro"/>
</dbReference>
<keyword evidence="3" id="KW-0238">DNA-binding</keyword>
<dbReference type="Pfam" id="PF23139">
    <property type="entry name" value="OB_YrrC"/>
    <property type="match status" value="1"/>
</dbReference>
<dbReference type="InterPro" id="IPR006345">
    <property type="entry name" value="RecD2"/>
</dbReference>
<dbReference type="Pfam" id="PF13245">
    <property type="entry name" value="AAA_19"/>
    <property type="match status" value="1"/>
</dbReference>
<name>A0A562JKW8_9FIRM</name>